<feature type="compositionally biased region" description="Basic residues" evidence="1">
    <location>
        <begin position="113"/>
        <end position="123"/>
    </location>
</feature>
<sequence>MYSTSFKASLSTWKFCPPDASKAISGKESPAPLSNPFRSPPIPRKIFTDMGDSDEWQYSGQGLFCNHFKAGSISGATIMFLHRPSAKPPAVRQPRHSKMPPHCKLVPESRTASSHRVRLGRAH</sequence>
<organism evidence="2 3">
    <name type="scientific">Cylindrobasidium torrendii FP15055 ss-10</name>
    <dbReference type="NCBI Taxonomy" id="1314674"/>
    <lineage>
        <taxon>Eukaryota</taxon>
        <taxon>Fungi</taxon>
        <taxon>Dikarya</taxon>
        <taxon>Basidiomycota</taxon>
        <taxon>Agaricomycotina</taxon>
        <taxon>Agaricomycetes</taxon>
        <taxon>Agaricomycetidae</taxon>
        <taxon>Agaricales</taxon>
        <taxon>Marasmiineae</taxon>
        <taxon>Physalacriaceae</taxon>
        <taxon>Cylindrobasidium</taxon>
    </lineage>
</organism>
<dbReference type="EMBL" id="KN880479">
    <property type="protein sequence ID" value="KIY69698.1"/>
    <property type="molecule type" value="Genomic_DNA"/>
</dbReference>
<name>A0A0D7BGN2_9AGAR</name>
<feature type="region of interest" description="Disordered" evidence="1">
    <location>
        <begin position="85"/>
        <end position="123"/>
    </location>
</feature>
<dbReference type="AlphaFoldDB" id="A0A0D7BGN2"/>
<evidence type="ECO:0000313" key="2">
    <source>
        <dbReference type="EMBL" id="KIY69698.1"/>
    </source>
</evidence>
<gene>
    <name evidence="2" type="ORF">CYLTODRAFT_213641</name>
</gene>
<evidence type="ECO:0000256" key="1">
    <source>
        <dbReference type="SAM" id="MobiDB-lite"/>
    </source>
</evidence>
<reference evidence="2 3" key="1">
    <citation type="journal article" date="2015" name="Fungal Genet. Biol.">
        <title>Evolution of novel wood decay mechanisms in Agaricales revealed by the genome sequences of Fistulina hepatica and Cylindrobasidium torrendii.</title>
        <authorList>
            <person name="Floudas D."/>
            <person name="Held B.W."/>
            <person name="Riley R."/>
            <person name="Nagy L.G."/>
            <person name="Koehler G."/>
            <person name="Ransdell A.S."/>
            <person name="Younus H."/>
            <person name="Chow J."/>
            <person name="Chiniquy J."/>
            <person name="Lipzen A."/>
            <person name="Tritt A."/>
            <person name="Sun H."/>
            <person name="Haridas S."/>
            <person name="LaButti K."/>
            <person name="Ohm R.A."/>
            <person name="Kues U."/>
            <person name="Blanchette R.A."/>
            <person name="Grigoriev I.V."/>
            <person name="Minto R.E."/>
            <person name="Hibbett D.S."/>
        </authorList>
    </citation>
    <scope>NUCLEOTIDE SEQUENCE [LARGE SCALE GENOMIC DNA]</scope>
    <source>
        <strain evidence="2 3">FP15055 ss-10</strain>
    </source>
</reference>
<dbReference type="Proteomes" id="UP000054007">
    <property type="component" value="Unassembled WGS sequence"/>
</dbReference>
<proteinExistence type="predicted"/>
<keyword evidence="3" id="KW-1185">Reference proteome</keyword>
<accession>A0A0D7BGN2</accession>
<protein>
    <submittedName>
        <fullName evidence="2">Uncharacterized protein</fullName>
    </submittedName>
</protein>
<evidence type="ECO:0000313" key="3">
    <source>
        <dbReference type="Proteomes" id="UP000054007"/>
    </source>
</evidence>